<evidence type="ECO:0000313" key="3">
    <source>
        <dbReference type="EMBL" id="GEO38959.1"/>
    </source>
</evidence>
<dbReference type="SUPFAM" id="SSF48317">
    <property type="entry name" value="Acid phosphatase/Vanadium-dependent haloperoxidase"/>
    <property type="match status" value="1"/>
</dbReference>
<dbReference type="Gene3D" id="1.20.144.10">
    <property type="entry name" value="Phosphatidic acid phosphatase type 2/haloperoxidase"/>
    <property type="match status" value="1"/>
</dbReference>
<feature type="transmembrane region" description="Helical" evidence="1">
    <location>
        <begin position="110"/>
        <end position="129"/>
    </location>
</feature>
<dbReference type="InterPro" id="IPR036938">
    <property type="entry name" value="PAP2/HPO_sf"/>
</dbReference>
<dbReference type="EMBL" id="BJYZ01000013">
    <property type="protein sequence ID" value="GEO38959.1"/>
    <property type="molecule type" value="Genomic_DNA"/>
</dbReference>
<keyword evidence="1" id="KW-1133">Transmembrane helix</keyword>
<proteinExistence type="predicted"/>
<evidence type="ECO:0000259" key="2">
    <source>
        <dbReference type="Pfam" id="PF01569"/>
    </source>
</evidence>
<dbReference type="Proteomes" id="UP000321523">
    <property type="component" value="Unassembled WGS sequence"/>
</dbReference>
<feature type="transmembrane region" description="Helical" evidence="1">
    <location>
        <begin position="192"/>
        <end position="212"/>
    </location>
</feature>
<sequence>MAPDKRTSDNSGLAAFRTSRVRRSIQIGLAILIVLVLVPAIDLNVSMLFFDPAAGFMWRNQPVPEFLHSAIQITARIIGTVTLLAFLHTAIRTVRSKTAGTLLRLGPKSWAFLFLGLVLGPGLVANVVLKDMWNRARPVQVEEFGGRQYYSPPMVFSNQCEKNCSFVAGDAAMGFYLQIVAYVVARRFSGPLLMAGMAAGLGAGLLRIAMGAHFFNDVIYAGVFMTLTIAGLHAAMFGSAQTLVFWRRCTPWCDSRWPILGCRSPTSCGRGRP</sequence>
<dbReference type="CDD" id="cd03396">
    <property type="entry name" value="PAP2_like_6"/>
    <property type="match status" value="1"/>
</dbReference>
<protein>
    <recommendedName>
        <fullName evidence="2">Phosphatidic acid phosphatase type 2/haloperoxidase domain-containing protein</fullName>
    </recommendedName>
</protein>
<organism evidence="3 4">
    <name type="scientific">Skermanella aerolata</name>
    <dbReference type="NCBI Taxonomy" id="393310"/>
    <lineage>
        <taxon>Bacteria</taxon>
        <taxon>Pseudomonadati</taxon>
        <taxon>Pseudomonadota</taxon>
        <taxon>Alphaproteobacteria</taxon>
        <taxon>Rhodospirillales</taxon>
        <taxon>Azospirillaceae</taxon>
        <taxon>Skermanella</taxon>
    </lineage>
</organism>
<feature type="domain" description="Phosphatidic acid phosphatase type 2/haloperoxidase" evidence="2">
    <location>
        <begin position="113"/>
        <end position="236"/>
    </location>
</feature>
<dbReference type="AlphaFoldDB" id="A0A512DR55"/>
<evidence type="ECO:0000313" key="4">
    <source>
        <dbReference type="Proteomes" id="UP000321523"/>
    </source>
</evidence>
<feature type="transmembrane region" description="Helical" evidence="1">
    <location>
        <begin position="218"/>
        <end position="238"/>
    </location>
</feature>
<reference evidence="3 4" key="1">
    <citation type="submission" date="2019-07" db="EMBL/GenBank/DDBJ databases">
        <title>Whole genome shotgun sequence of Skermanella aerolata NBRC 106429.</title>
        <authorList>
            <person name="Hosoyama A."/>
            <person name="Uohara A."/>
            <person name="Ohji S."/>
            <person name="Ichikawa N."/>
        </authorList>
    </citation>
    <scope>NUCLEOTIDE SEQUENCE [LARGE SCALE GENOMIC DNA]</scope>
    <source>
        <strain evidence="3 4">NBRC 106429</strain>
    </source>
</reference>
<dbReference type="Pfam" id="PF01569">
    <property type="entry name" value="PAP2"/>
    <property type="match status" value="1"/>
</dbReference>
<gene>
    <name evidence="3" type="ORF">SAE02_31070</name>
</gene>
<keyword evidence="1" id="KW-0812">Transmembrane</keyword>
<feature type="transmembrane region" description="Helical" evidence="1">
    <location>
        <begin position="27"/>
        <end position="50"/>
    </location>
</feature>
<accession>A0A512DR55</accession>
<keyword evidence="4" id="KW-1185">Reference proteome</keyword>
<feature type="transmembrane region" description="Helical" evidence="1">
    <location>
        <begin position="166"/>
        <end position="185"/>
    </location>
</feature>
<evidence type="ECO:0000256" key="1">
    <source>
        <dbReference type="SAM" id="Phobius"/>
    </source>
</evidence>
<comment type="caution">
    <text evidence="3">The sequence shown here is derived from an EMBL/GenBank/DDBJ whole genome shotgun (WGS) entry which is preliminary data.</text>
</comment>
<feature type="transmembrane region" description="Helical" evidence="1">
    <location>
        <begin position="70"/>
        <end position="89"/>
    </location>
</feature>
<name>A0A512DR55_9PROT</name>
<keyword evidence="1" id="KW-0472">Membrane</keyword>
<dbReference type="InterPro" id="IPR000326">
    <property type="entry name" value="PAP2/HPO"/>
</dbReference>